<dbReference type="eggNOG" id="COG1028">
    <property type="taxonomic scope" value="Bacteria"/>
</dbReference>
<dbReference type="Gene3D" id="3.40.50.720">
    <property type="entry name" value="NAD(P)-binding Rossmann-like Domain"/>
    <property type="match status" value="1"/>
</dbReference>
<dbReference type="EMBL" id="AP013068">
    <property type="protein sequence ID" value="BAN48301.1"/>
    <property type="molecule type" value="Genomic_DNA"/>
</dbReference>
<reference evidence="2 3" key="1">
    <citation type="journal article" date="2013" name="Genome Announc.">
        <title>Complete Genome Sequence of the Carbazole Degrader Pseudomonas resinovorans Strain CA10 (NBRC 106553).</title>
        <authorList>
            <person name="Shintani M."/>
            <person name="Hosoyama A."/>
            <person name="Ohji S."/>
            <person name="Tsuchikane K."/>
            <person name="Takarada H."/>
            <person name="Yamazoe A."/>
            <person name="Fujita N."/>
            <person name="Nojiri H."/>
        </authorList>
    </citation>
    <scope>NUCLEOTIDE SEQUENCE [LARGE SCALE GENOMIC DNA]</scope>
    <source>
        <strain evidence="2 3">NBRC 106553</strain>
    </source>
</reference>
<dbReference type="AlphaFoldDB" id="S6AV48"/>
<accession>S6AV48</accession>
<proteinExistence type="inferred from homology"/>
<sequence length="258" mass="26897">MSSPLFSLEGRVALITGATRGIGLAIAREYGRAGARLAISSENADDCQRVAAELRGEGFDVSGIPADLAQPEEVRALARQVLDRHGRIDALVCNAGVAPHFGPLLSADDAAWRLTMGINLESAVWLSNELLPVMAEQGGGSLVLMASIAGLRGNKALGLYGLSKAALAQLARNLAVEWGPANIRVNAISPGVIQTEFARPLTDNPEVMQRRLALTPLRRVGRPEEVAALALLLAAPGGAFINGQNIIVDGGTTIGDGN</sequence>
<dbReference type="PRINTS" id="PR00081">
    <property type="entry name" value="GDHRDH"/>
</dbReference>
<protein>
    <submittedName>
        <fullName evidence="2">Putative oxidoreductase</fullName>
    </submittedName>
</protein>
<dbReference type="FunFam" id="3.40.50.720:FF:000084">
    <property type="entry name" value="Short-chain dehydrogenase reductase"/>
    <property type="match status" value="1"/>
</dbReference>
<comment type="similarity">
    <text evidence="1">Belongs to the short-chain dehydrogenases/reductases (SDR) family.</text>
</comment>
<dbReference type="HOGENOM" id="CLU_010194_1_1_6"/>
<dbReference type="SUPFAM" id="SSF51735">
    <property type="entry name" value="NAD(P)-binding Rossmann-fold domains"/>
    <property type="match status" value="1"/>
</dbReference>
<dbReference type="PATRIC" id="fig|1245471.3.peg.2598"/>
<evidence type="ECO:0000256" key="1">
    <source>
        <dbReference type="ARBA" id="ARBA00006484"/>
    </source>
</evidence>
<evidence type="ECO:0000313" key="3">
    <source>
        <dbReference type="Proteomes" id="UP000015503"/>
    </source>
</evidence>
<dbReference type="PANTHER" id="PTHR43943">
    <property type="entry name" value="DEHYDROGENASE/REDUCTASE (SDR FAMILY) MEMBER 4"/>
    <property type="match status" value="1"/>
</dbReference>
<keyword evidence="3" id="KW-1185">Reference proteome</keyword>
<name>S6AV48_METRE</name>
<dbReference type="RefSeq" id="WP_016492495.1">
    <property type="nucleotide sequence ID" value="NC_021499.1"/>
</dbReference>
<evidence type="ECO:0000313" key="2">
    <source>
        <dbReference type="EMBL" id="BAN48301.1"/>
    </source>
</evidence>
<dbReference type="Proteomes" id="UP000015503">
    <property type="component" value="Chromosome"/>
</dbReference>
<dbReference type="CDD" id="cd05233">
    <property type="entry name" value="SDR_c"/>
    <property type="match status" value="1"/>
</dbReference>
<organism evidence="2 3">
    <name type="scientific">Metapseudomonas resinovorans NBRC 106553</name>
    <dbReference type="NCBI Taxonomy" id="1245471"/>
    <lineage>
        <taxon>Bacteria</taxon>
        <taxon>Pseudomonadati</taxon>
        <taxon>Pseudomonadota</taxon>
        <taxon>Gammaproteobacteria</taxon>
        <taxon>Pseudomonadales</taxon>
        <taxon>Pseudomonadaceae</taxon>
        <taxon>Metapseudomonas</taxon>
    </lineage>
</organism>
<dbReference type="NCBIfam" id="NF005559">
    <property type="entry name" value="PRK07231.1"/>
    <property type="match status" value="1"/>
</dbReference>
<dbReference type="KEGG" id="pre:PCA10_25690"/>
<dbReference type="STRING" id="1245471.PCA10_25690"/>
<dbReference type="InterPro" id="IPR002347">
    <property type="entry name" value="SDR_fam"/>
</dbReference>
<dbReference type="OrthoDB" id="9806974at2"/>
<dbReference type="PRINTS" id="PR00080">
    <property type="entry name" value="SDRFAMILY"/>
</dbReference>
<gene>
    <name evidence="2" type="ORF">PCA10_25690</name>
</gene>
<dbReference type="PANTHER" id="PTHR43943:SF2">
    <property type="entry name" value="DEHYDROGENASE_REDUCTASE 4"/>
    <property type="match status" value="1"/>
</dbReference>
<dbReference type="Pfam" id="PF13561">
    <property type="entry name" value="adh_short_C2"/>
    <property type="match status" value="1"/>
</dbReference>
<dbReference type="InterPro" id="IPR036291">
    <property type="entry name" value="NAD(P)-bd_dom_sf"/>
</dbReference>